<dbReference type="Pfam" id="PF13855">
    <property type="entry name" value="LRR_8"/>
    <property type="match status" value="1"/>
</dbReference>
<dbReference type="EMBL" id="LUCH01007225">
    <property type="protein sequence ID" value="KAF5396852.1"/>
    <property type="molecule type" value="Genomic_DNA"/>
</dbReference>
<dbReference type="SUPFAM" id="SSF52058">
    <property type="entry name" value="L domain-like"/>
    <property type="match status" value="1"/>
</dbReference>
<dbReference type="AlphaFoldDB" id="A0A8J4TAB4"/>
<dbReference type="SMART" id="SM00369">
    <property type="entry name" value="LRR_TYP"/>
    <property type="match status" value="6"/>
</dbReference>
<dbReference type="Gene3D" id="3.80.10.10">
    <property type="entry name" value="Ribonuclease Inhibitor"/>
    <property type="match status" value="2"/>
</dbReference>
<name>A0A8J4TAB4_9TREM</name>
<evidence type="ECO:0000313" key="3">
    <source>
        <dbReference type="EMBL" id="KAF5396852.1"/>
    </source>
</evidence>
<dbReference type="InterPro" id="IPR025875">
    <property type="entry name" value="Leu-rich_rpt_4"/>
</dbReference>
<accession>A0A8J4TAB4</accession>
<sequence>MRMSPCCAITVLVRYFRFSPRFLAAKHCNFFKTTYVAAWPSSNMPTTLLNRFLEDMSDNQENVLYTIKLSGNRLERLPKEFLSALATTLHSLDVSNNRLTSLQELSDLEALEELDVHNNILGSALESALWTAVCVSKPSPICRLKTLNVAGNELVKFPSSALHAVHLSKLHLGGNRISFLPPEISCLKQLELLYIGGNQLSSVPDELGQLTKLTNLNLSDNLLESVPATLGKLMRLRCLALHGNRLHTLPSEIIQLVNLEVISLRNNPLVVAFARKSDWNVPSLMELSGRRCLQLVESNHHIEEAFIAYPPWVRHYLSSASRCENPACSGVYFSSCVESVKFVDFCGRYRLPFAQFLCSPQCTVSTTNSGTESDDLEPDVTPRLEDQSVGLTVRDSELDQIQVRRVLIG</sequence>
<evidence type="ECO:0000313" key="4">
    <source>
        <dbReference type="Proteomes" id="UP000748531"/>
    </source>
</evidence>
<dbReference type="PANTHER" id="PTHR48051:SF1">
    <property type="entry name" value="RAS SUPPRESSOR PROTEIN 1"/>
    <property type="match status" value="1"/>
</dbReference>
<evidence type="ECO:0000256" key="1">
    <source>
        <dbReference type="ARBA" id="ARBA00022614"/>
    </source>
</evidence>
<dbReference type="Proteomes" id="UP000748531">
    <property type="component" value="Unassembled WGS sequence"/>
</dbReference>
<keyword evidence="2" id="KW-0677">Repeat</keyword>
<dbReference type="PANTHER" id="PTHR48051">
    <property type="match status" value="1"/>
</dbReference>
<dbReference type="PROSITE" id="PS51450">
    <property type="entry name" value="LRR"/>
    <property type="match status" value="3"/>
</dbReference>
<dbReference type="SMART" id="SM00364">
    <property type="entry name" value="LRR_BAC"/>
    <property type="match status" value="5"/>
</dbReference>
<evidence type="ECO:0000256" key="2">
    <source>
        <dbReference type="ARBA" id="ARBA00022737"/>
    </source>
</evidence>
<proteinExistence type="predicted"/>
<dbReference type="Pfam" id="PF12799">
    <property type="entry name" value="LRR_4"/>
    <property type="match status" value="1"/>
</dbReference>
<keyword evidence="4" id="KW-1185">Reference proteome</keyword>
<dbReference type="InterPro" id="IPR032675">
    <property type="entry name" value="LRR_dom_sf"/>
</dbReference>
<protein>
    <submittedName>
        <fullName evidence="3">Leucine-rich repeat-containing protein 58</fullName>
    </submittedName>
</protein>
<dbReference type="InterPro" id="IPR001611">
    <property type="entry name" value="Leu-rich_rpt"/>
</dbReference>
<dbReference type="GO" id="GO:0005737">
    <property type="term" value="C:cytoplasm"/>
    <property type="evidence" value="ECO:0007669"/>
    <property type="project" value="TreeGrafter"/>
</dbReference>
<dbReference type="InterPro" id="IPR050216">
    <property type="entry name" value="LRR_domain-containing"/>
</dbReference>
<gene>
    <name evidence="3" type="ORF">PHET_10391</name>
</gene>
<organism evidence="3 4">
    <name type="scientific">Paragonimus heterotremus</name>
    <dbReference type="NCBI Taxonomy" id="100268"/>
    <lineage>
        <taxon>Eukaryota</taxon>
        <taxon>Metazoa</taxon>
        <taxon>Spiralia</taxon>
        <taxon>Lophotrochozoa</taxon>
        <taxon>Platyhelminthes</taxon>
        <taxon>Trematoda</taxon>
        <taxon>Digenea</taxon>
        <taxon>Plagiorchiida</taxon>
        <taxon>Troglotremata</taxon>
        <taxon>Troglotrematidae</taxon>
        <taxon>Paragonimus</taxon>
    </lineage>
</organism>
<dbReference type="PRINTS" id="PR00019">
    <property type="entry name" value="LEURICHRPT"/>
</dbReference>
<dbReference type="InterPro" id="IPR003591">
    <property type="entry name" value="Leu-rich_rpt_typical-subtyp"/>
</dbReference>
<keyword evidence="1" id="KW-0433">Leucine-rich repeat</keyword>
<dbReference type="OrthoDB" id="1053178at2759"/>
<reference evidence="3" key="1">
    <citation type="submission" date="2019-05" db="EMBL/GenBank/DDBJ databases">
        <title>Annotation for the trematode Paragonimus heterotremus.</title>
        <authorList>
            <person name="Choi Y.-J."/>
        </authorList>
    </citation>
    <scope>NUCLEOTIDE SEQUENCE</scope>
    <source>
        <strain evidence="3">LC</strain>
    </source>
</reference>
<comment type="caution">
    <text evidence="3">The sequence shown here is derived from an EMBL/GenBank/DDBJ whole genome shotgun (WGS) entry which is preliminary data.</text>
</comment>